<dbReference type="PANTHER" id="PTHR21180:SF32">
    <property type="entry name" value="ENDONUCLEASE_EXONUCLEASE_PHOSPHATASE FAMILY DOMAIN-CONTAINING PROTEIN 1"/>
    <property type="match status" value="1"/>
</dbReference>
<dbReference type="InterPro" id="IPR010994">
    <property type="entry name" value="RuvA_2-like"/>
</dbReference>
<protein>
    <submittedName>
        <fullName evidence="4">ComEA family DNA-binding protein</fullName>
    </submittedName>
</protein>
<keyword evidence="2" id="KW-1133">Transmembrane helix</keyword>
<dbReference type="Gene3D" id="3.10.560.10">
    <property type="entry name" value="Outer membrane lipoprotein wza domain like"/>
    <property type="match status" value="1"/>
</dbReference>
<dbReference type="InterPro" id="IPR051675">
    <property type="entry name" value="Endo/Exo/Phosphatase_dom_1"/>
</dbReference>
<evidence type="ECO:0000256" key="2">
    <source>
        <dbReference type="SAM" id="Phobius"/>
    </source>
</evidence>
<sequence>MSTRTRPRPAGPGIGAHVVDPPDKDATRRRAEAIFGVPAFAPPGDPAPDGEPAPQPRLADPLPGLPVFGDGPVGRLRAWLFVRCGLEFKTVVALAVVLVTAGGLAFQHYWAGRPHAVRVLPPVAAAPLRLPPAVRPSAAARVTVDIAGKVARPGLRRLPQGSRVADALSAAGGPLRGTDTTALNLARVLVDGEQILVGVHPAPALAPGPADPSGASPPAGPVSLSSATLAQLDALPGVGPVLAQHILDFRTRHGAFTSLTQLRQIPGIGPRKYATLQPLVQP</sequence>
<feature type="domain" description="Soluble ligand binding" evidence="3">
    <location>
        <begin position="144"/>
        <end position="196"/>
    </location>
</feature>
<dbReference type="InterPro" id="IPR019554">
    <property type="entry name" value="Soluble_ligand-bd"/>
</dbReference>
<comment type="caution">
    <text evidence="4">The sequence shown here is derived from an EMBL/GenBank/DDBJ whole genome shotgun (WGS) entry which is preliminary data.</text>
</comment>
<keyword evidence="2" id="KW-0812">Transmembrane</keyword>
<proteinExistence type="predicted"/>
<accession>A0ABU7PEW4</accession>
<evidence type="ECO:0000259" key="3">
    <source>
        <dbReference type="Pfam" id="PF10531"/>
    </source>
</evidence>
<dbReference type="Gene3D" id="1.10.150.320">
    <property type="entry name" value="Photosystem II 12 kDa extrinsic protein"/>
    <property type="match status" value="1"/>
</dbReference>
<dbReference type="EMBL" id="JAZEWV010000017">
    <property type="protein sequence ID" value="MEE4544345.1"/>
    <property type="molecule type" value="Genomic_DNA"/>
</dbReference>
<feature type="region of interest" description="Disordered" evidence="1">
    <location>
        <begin position="1"/>
        <end position="59"/>
    </location>
</feature>
<dbReference type="GO" id="GO:0003677">
    <property type="term" value="F:DNA binding"/>
    <property type="evidence" value="ECO:0007669"/>
    <property type="project" value="UniProtKB-KW"/>
</dbReference>
<keyword evidence="4" id="KW-0238">DNA-binding</keyword>
<feature type="compositionally biased region" description="Basic and acidic residues" evidence="1">
    <location>
        <begin position="20"/>
        <end position="32"/>
    </location>
</feature>
<evidence type="ECO:0000256" key="1">
    <source>
        <dbReference type="SAM" id="MobiDB-lite"/>
    </source>
</evidence>
<feature type="compositionally biased region" description="Pro residues" evidence="1">
    <location>
        <begin position="40"/>
        <end position="55"/>
    </location>
</feature>
<dbReference type="Pfam" id="PF12836">
    <property type="entry name" value="HHH_3"/>
    <property type="match status" value="1"/>
</dbReference>
<dbReference type="SUPFAM" id="SSF47781">
    <property type="entry name" value="RuvA domain 2-like"/>
    <property type="match status" value="1"/>
</dbReference>
<organism evidence="4 5">
    <name type="scientific">Actinacidiphila polyblastidii</name>
    <dbReference type="NCBI Taxonomy" id="3110430"/>
    <lineage>
        <taxon>Bacteria</taxon>
        <taxon>Bacillati</taxon>
        <taxon>Actinomycetota</taxon>
        <taxon>Actinomycetes</taxon>
        <taxon>Kitasatosporales</taxon>
        <taxon>Streptomycetaceae</taxon>
        <taxon>Actinacidiphila</taxon>
    </lineage>
</organism>
<dbReference type="PANTHER" id="PTHR21180">
    <property type="entry name" value="ENDONUCLEASE/EXONUCLEASE/PHOSPHATASE FAMILY DOMAIN-CONTAINING PROTEIN 1"/>
    <property type="match status" value="1"/>
</dbReference>
<gene>
    <name evidence="4" type="ORF">V2S66_20490</name>
</gene>
<evidence type="ECO:0000313" key="4">
    <source>
        <dbReference type="EMBL" id="MEE4544345.1"/>
    </source>
</evidence>
<keyword evidence="2" id="KW-0472">Membrane</keyword>
<evidence type="ECO:0000313" key="5">
    <source>
        <dbReference type="Proteomes" id="UP001344658"/>
    </source>
</evidence>
<dbReference type="Proteomes" id="UP001344658">
    <property type="component" value="Unassembled WGS sequence"/>
</dbReference>
<dbReference type="Pfam" id="PF10531">
    <property type="entry name" value="SLBB"/>
    <property type="match status" value="1"/>
</dbReference>
<dbReference type="RefSeq" id="WP_330797347.1">
    <property type="nucleotide sequence ID" value="NZ_JAZEWV010000017.1"/>
</dbReference>
<name>A0ABU7PEW4_9ACTN</name>
<feature type="transmembrane region" description="Helical" evidence="2">
    <location>
        <begin position="91"/>
        <end position="110"/>
    </location>
</feature>
<keyword evidence="5" id="KW-1185">Reference proteome</keyword>
<reference evidence="4 5" key="1">
    <citation type="submission" date="2023-12" db="EMBL/GenBank/DDBJ databases">
        <title>Streptomyces sp. V4-01.</title>
        <authorList>
            <person name="Somphong A."/>
            <person name="Phongsopitanun W."/>
        </authorList>
    </citation>
    <scope>NUCLEOTIDE SEQUENCE [LARGE SCALE GENOMIC DNA]</scope>
    <source>
        <strain evidence="4 5">V4-01</strain>
    </source>
</reference>